<dbReference type="GO" id="GO:0008483">
    <property type="term" value="F:transaminase activity"/>
    <property type="evidence" value="ECO:0007669"/>
    <property type="project" value="UniProtKB-KW"/>
</dbReference>
<evidence type="ECO:0000256" key="5">
    <source>
        <dbReference type="ARBA" id="ARBA00022898"/>
    </source>
</evidence>
<dbReference type="AlphaFoldDB" id="A0AAD7UIF8"/>
<keyword evidence="3" id="KW-0032">Aminotransferase</keyword>
<name>A0AAD7UIF8_9STRA</name>
<gene>
    <name evidence="8" type="ORF">CTAYLR_000433</name>
</gene>
<dbReference type="Pfam" id="PF00155">
    <property type="entry name" value="Aminotran_1_2"/>
    <property type="match status" value="1"/>
</dbReference>
<dbReference type="Gene3D" id="3.40.640.10">
    <property type="entry name" value="Type I PLP-dependent aspartate aminotransferase-like (Major domain)"/>
    <property type="match status" value="1"/>
</dbReference>
<dbReference type="PROSITE" id="PS00105">
    <property type="entry name" value="AA_TRANSFER_CLASS_1"/>
    <property type="match status" value="1"/>
</dbReference>
<evidence type="ECO:0000256" key="3">
    <source>
        <dbReference type="ARBA" id="ARBA00022576"/>
    </source>
</evidence>
<dbReference type="CDD" id="cd00609">
    <property type="entry name" value="AAT_like"/>
    <property type="match status" value="1"/>
</dbReference>
<evidence type="ECO:0000256" key="1">
    <source>
        <dbReference type="ARBA" id="ARBA00001933"/>
    </source>
</evidence>
<keyword evidence="5" id="KW-0663">Pyridoxal phosphate</keyword>
<reference evidence="8" key="1">
    <citation type="submission" date="2023-01" db="EMBL/GenBank/DDBJ databases">
        <title>Metagenome sequencing of chrysophaentin producing Chrysophaeum taylorii.</title>
        <authorList>
            <person name="Davison J."/>
            <person name="Bewley C."/>
        </authorList>
    </citation>
    <scope>NUCLEOTIDE SEQUENCE</scope>
    <source>
        <strain evidence="8">NIES-1699</strain>
    </source>
</reference>
<dbReference type="SUPFAM" id="SSF51735">
    <property type="entry name" value="NAD(P)-binding Rossmann-fold domains"/>
    <property type="match status" value="1"/>
</dbReference>
<protein>
    <recommendedName>
        <fullName evidence="10">Aminotransferase</fullName>
    </recommendedName>
</protein>
<dbReference type="Proteomes" id="UP001230188">
    <property type="component" value="Unassembled WGS sequence"/>
</dbReference>
<dbReference type="InterPro" id="IPR004839">
    <property type="entry name" value="Aminotransferase_I/II_large"/>
</dbReference>
<accession>A0AAD7UIF8</accession>
<dbReference type="InterPro" id="IPR036291">
    <property type="entry name" value="NAD(P)-bd_dom_sf"/>
</dbReference>
<evidence type="ECO:0008006" key="10">
    <source>
        <dbReference type="Google" id="ProtNLM"/>
    </source>
</evidence>
<dbReference type="Pfam" id="PF02826">
    <property type="entry name" value="2-Hacid_dh_C"/>
    <property type="match status" value="1"/>
</dbReference>
<dbReference type="InterPro" id="IPR006140">
    <property type="entry name" value="D-isomer_DH_NAD-bd"/>
</dbReference>
<evidence type="ECO:0000313" key="9">
    <source>
        <dbReference type="Proteomes" id="UP001230188"/>
    </source>
</evidence>
<evidence type="ECO:0000259" key="7">
    <source>
        <dbReference type="Pfam" id="PF02826"/>
    </source>
</evidence>
<proteinExistence type="inferred from homology"/>
<comment type="similarity">
    <text evidence="2">Belongs to the class-I pyridoxal-phosphate-dependent aminotransferase family.</text>
</comment>
<keyword evidence="4" id="KW-0808">Transferase</keyword>
<evidence type="ECO:0000313" key="8">
    <source>
        <dbReference type="EMBL" id="KAJ8605119.1"/>
    </source>
</evidence>
<dbReference type="PANTHER" id="PTHR46383:SF1">
    <property type="entry name" value="ASPARTATE AMINOTRANSFERASE"/>
    <property type="match status" value="1"/>
</dbReference>
<dbReference type="EMBL" id="JAQMWT010000317">
    <property type="protein sequence ID" value="KAJ8605119.1"/>
    <property type="molecule type" value="Genomic_DNA"/>
</dbReference>
<dbReference type="InterPro" id="IPR050596">
    <property type="entry name" value="AspAT/PAT-like"/>
</dbReference>
<feature type="domain" description="D-isomer specific 2-hydroxyacid dehydrogenase NAD-binding" evidence="7">
    <location>
        <begin position="509"/>
        <end position="668"/>
    </location>
</feature>
<keyword evidence="9" id="KW-1185">Reference proteome</keyword>
<sequence length="703" mass="75078">MERASSRVVLALERVRAGMGGHSVDPWSLASRAWKVAQSNPDFILCALGVPDAPFPEVAHRAMDEAIRAGETGYAEPRGLEELRAELASWHEELGGGPTSVDEVVVTAGAQQGLSLAALATVSPGESVIVRRPVYPVYEDTLAVAGAYVEWVECLSEIGAAVDRAAEAGRPARAVLVNSPCNPTGRVVDRATLEAVAAVSRDRDLWILSDEVYSGIAFDGVQCVSPTDVCRERTIAVNSLSKTLAMPAARIGWTVSPPAMALALERLAVTQVFGLSPFVQRGALAALRRARSDDLLRNLSRLYEQRRDAFLEGVRPAVDAGLLEAPAPRGGMFALVGRRSDGDDVALAERCLAHDLGVVPGGGFRAPGFVRVGLLNDRMREAGRRLAAAAGAKDDGPRTAPPPARVVLAYGPGYEEPAVRSFMEVVRASFPASWDVVDGDERGDGRSEHTPDIAAVNHLPSGVRLESLKFVANLGVGVDHIIDRVPVEVPLTRLVDETAQRRFAHWVLAACLNAARSTFGFKEAQARKRWDQAIRQRDPSEMEVLILGSGTMGRAALDALKSSGFDRARCWRRGDLGAVSSADIAVVALPSTPHTRALVDGPFLATLPRGAALVSAGRGDVVDERALLASLDEGHLGEAILDVFVEEPLPASSPLWDHPRVTITPHVAAWPSPTATAHSIVKNWARFHAGLPLVGLVDRDRGY</sequence>
<comment type="cofactor">
    <cofactor evidence="1">
        <name>pyridoxal 5'-phosphate</name>
        <dbReference type="ChEBI" id="CHEBI:597326"/>
    </cofactor>
</comment>
<dbReference type="PANTHER" id="PTHR46383">
    <property type="entry name" value="ASPARTATE AMINOTRANSFERASE"/>
    <property type="match status" value="1"/>
</dbReference>
<dbReference type="InterPro" id="IPR015421">
    <property type="entry name" value="PyrdxlP-dep_Trfase_major"/>
</dbReference>
<dbReference type="InterPro" id="IPR015424">
    <property type="entry name" value="PyrdxlP-dep_Trfase"/>
</dbReference>
<organism evidence="8 9">
    <name type="scientific">Chrysophaeum taylorii</name>
    <dbReference type="NCBI Taxonomy" id="2483200"/>
    <lineage>
        <taxon>Eukaryota</taxon>
        <taxon>Sar</taxon>
        <taxon>Stramenopiles</taxon>
        <taxon>Ochrophyta</taxon>
        <taxon>Pelagophyceae</taxon>
        <taxon>Pelagomonadales</taxon>
        <taxon>Pelagomonadaceae</taxon>
        <taxon>Chrysophaeum</taxon>
    </lineage>
</organism>
<comment type="caution">
    <text evidence="8">The sequence shown here is derived from an EMBL/GenBank/DDBJ whole genome shotgun (WGS) entry which is preliminary data.</text>
</comment>
<feature type="domain" description="Aminotransferase class I/classII large" evidence="6">
    <location>
        <begin position="52"/>
        <end position="377"/>
    </location>
</feature>
<evidence type="ECO:0000259" key="6">
    <source>
        <dbReference type="Pfam" id="PF00155"/>
    </source>
</evidence>
<dbReference type="SUPFAM" id="SSF53383">
    <property type="entry name" value="PLP-dependent transferases"/>
    <property type="match status" value="1"/>
</dbReference>
<dbReference type="GO" id="GO:0030170">
    <property type="term" value="F:pyridoxal phosphate binding"/>
    <property type="evidence" value="ECO:0007669"/>
    <property type="project" value="InterPro"/>
</dbReference>
<evidence type="ECO:0000256" key="2">
    <source>
        <dbReference type="ARBA" id="ARBA00007441"/>
    </source>
</evidence>
<dbReference type="Gene3D" id="3.40.50.720">
    <property type="entry name" value="NAD(P)-binding Rossmann-like Domain"/>
    <property type="match status" value="2"/>
</dbReference>
<dbReference type="GO" id="GO:0006520">
    <property type="term" value="P:amino acid metabolic process"/>
    <property type="evidence" value="ECO:0007669"/>
    <property type="project" value="InterPro"/>
</dbReference>
<evidence type="ECO:0000256" key="4">
    <source>
        <dbReference type="ARBA" id="ARBA00022679"/>
    </source>
</evidence>
<dbReference type="GO" id="GO:0051287">
    <property type="term" value="F:NAD binding"/>
    <property type="evidence" value="ECO:0007669"/>
    <property type="project" value="InterPro"/>
</dbReference>
<dbReference type="InterPro" id="IPR004838">
    <property type="entry name" value="NHTrfase_class1_PyrdxlP-BS"/>
</dbReference>